<keyword evidence="1" id="KW-1133">Transmembrane helix</keyword>
<sequence length="70" mass="7702">MATLPNQAADPRIAHHRDNLLGVCAALGEITRLDPLLFRIAFVFAMLGLSFEMTIGVYLIAALAFFVARR</sequence>
<proteinExistence type="predicted"/>
<feature type="domain" description="Phage shock protein PspC N-terminal" evidence="2">
    <location>
        <begin position="19"/>
        <end position="64"/>
    </location>
</feature>
<dbReference type="RefSeq" id="WP_303540790.1">
    <property type="nucleotide sequence ID" value="NZ_JAUOTP010000002.1"/>
</dbReference>
<keyword evidence="4" id="KW-1185">Reference proteome</keyword>
<protein>
    <submittedName>
        <fullName evidence="3">PspC domain-containing protein</fullName>
    </submittedName>
</protein>
<reference evidence="3" key="1">
    <citation type="submission" date="2023-07" db="EMBL/GenBank/DDBJ databases">
        <authorList>
            <person name="Kim M."/>
        </authorList>
    </citation>
    <scope>NUCLEOTIDE SEQUENCE</scope>
    <source>
        <strain evidence="3">BIUV-7</strain>
    </source>
</reference>
<keyword evidence="1" id="KW-0812">Transmembrane</keyword>
<keyword evidence="1" id="KW-0472">Membrane</keyword>
<evidence type="ECO:0000259" key="2">
    <source>
        <dbReference type="Pfam" id="PF04024"/>
    </source>
</evidence>
<dbReference type="Proteomes" id="UP001169764">
    <property type="component" value="Unassembled WGS sequence"/>
</dbReference>
<evidence type="ECO:0000313" key="4">
    <source>
        <dbReference type="Proteomes" id="UP001169764"/>
    </source>
</evidence>
<evidence type="ECO:0000313" key="3">
    <source>
        <dbReference type="EMBL" id="MDO6413985.1"/>
    </source>
</evidence>
<dbReference type="Pfam" id="PF04024">
    <property type="entry name" value="PspC"/>
    <property type="match status" value="1"/>
</dbReference>
<evidence type="ECO:0000256" key="1">
    <source>
        <dbReference type="SAM" id="Phobius"/>
    </source>
</evidence>
<name>A0ABT8Y8H2_9SPHN</name>
<comment type="caution">
    <text evidence="3">The sequence shown here is derived from an EMBL/GenBank/DDBJ whole genome shotgun (WGS) entry which is preliminary data.</text>
</comment>
<feature type="transmembrane region" description="Helical" evidence="1">
    <location>
        <begin position="40"/>
        <end position="68"/>
    </location>
</feature>
<organism evidence="3 4">
    <name type="scientific">Sphingomonas natans</name>
    <dbReference type="NCBI Taxonomy" id="3063330"/>
    <lineage>
        <taxon>Bacteria</taxon>
        <taxon>Pseudomonadati</taxon>
        <taxon>Pseudomonadota</taxon>
        <taxon>Alphaproteobacteria</taxon>
        <taxon>Sphingomonadales</taxon>
        <taxon>Sphingomonadaceae</taxon>
        <taxon>Sphingomonas</taxon>
    </lineage>
</organism>
<gene>
    <name evidence="3" type="ORF">Q4F19_06290</name>
</gene>
<dbReference type="EMBL" id="JAUOTP010000002">
    <property type="protein sequence ID" value="MDO6413985.1"/>
    <property type="molecule type" value="Genomic_DNA"/>
</dbReference>
<dbReference type="InterPro" id="IPR007168">
    <property type="entry name" value="Phageshock_PspC_N"/>
</dbReference>
<accession>A0ABT8Y8H2</accession>